<feature type="non-terminal residue" evidence="3">
    <location>
        <position position="85"/>
    </location>
</feature>
<dbReference type="EMBL" id="BARV01024388">
    <property type="protein sequence ID" value="GAI46219.1"/>
    <property type="molecule type" value="Genomic_DNA"/>
</dbReference>
<comment type="caution">
    <text evidence="3">The sequence shown here is derived from an EMBL/GenBank/DDBJ whole genome shotgun (WGS) entry which is preliminary data.</text>
</comment>
<organism evidence="3">
    <name type="scientific">marine sediment metagenome</name>
    <dbReference type="NCBI Taxonomy" id="412755"/>
    <lineage>
        <taxon>unclassified sequences</taxon>
        <taxon>metagenomes</taxon>
        <taxon>ecological metagenomes</taxon>
    </lineage>
</organism>
<dbReference type="Pfam" id="PF07885">
    <property type="entry name" value="Ion_trans_2"/>
    <property type="match status" value="1"/>
</dbReference>
<name>X1QSH2_9ZZZZ</name>
<dbReference type="SUPFAM" id="SSF81324">
    <property type="entry name" value="Voltage-gated potassium channels"/>
    <property type="match status" value="1"/>
</dbReference>
<evidence type="ECO:0000259" key="2">
    <source>
        <dbReference type="Pfam" id="PF07885"/>
    </source>
</evidence>
<gene>
    <name evidence="3" type="ORF">S06H3_39824</name>
</gene>
<evidence type="ECO:0000313" key="3">
    <source>
        <dbReference type="EMBL" id="GAI46219.1"/>
    </source>
</evidence>
<dbReference type="Gene3D" id="1.10.287.70">
    <property type="match status" value="1"/>
</dbReference>
<feature type="transmembrane region" description="Helical" evidence="1">
    <location>
        <begin position="61"/>
        <end position="79"/>
    </location>
</feature>
<proteinExistence type="predicted"/>
<keyword evidence="1" id="KW-0472">Membrane</keyword>
<keyword evidence="1" id="KW-0812">Transmembrane</keyword>
<dbReference type="AlphaFoldDB" id="X1QSH2"/>
<reference evidence="3" key="1">
    <citation type="journal article" date="2014" name="Front. Microbiol.">
        <title>High frequency of phylogenetically diverse reductive dehalogenase-homologous genes in deep subseafloor sedimentary metagenomes.</title>
        <authorList>
            <person name="Kawai M."/>
            <person name="Futagami T."/>
            <person name="Toyoda A."/>
            <person name="Takaki Y."/>
            <person name="Nishi S."/>
            <person name="Hori S."/>
            <person name="Arai W."/>
            <person name="Tsubouchi T."/>
            <person name="Morono Y."/>
            <person name="Uchiyama I."/>
            <person name="Ito T."/>
            <person name="Fujiyama A."/>
            <person name="Inagaki F."/>
            <person name="Takami H."/>
        </authorList>
    </citation>
    <scope>NUCLEOTIDE SEQUENCE</scope>
    <source>
        <strain evidence="3">Expedition CK06-06</strain>
    </source>
</reference>
<keyword evidence="1" id="KW-1133">Transmembrane helix</keyword>
<accession>X1QSH2</accession>
<feature type="transmembrane region" description="Helical" evidence="1">
    <location>
        <begin position="7"/>
        <end position="27"/>
    </location>
</feature>
<sequence length="85" mass="9457">MKQRDKITSLLFVLLALILIDVIGYIYIEKVNFIDALYMTIISITTVGYREVFHLSSTGKLFTIFVILSGLGVVFYIAGTFSGGN</sequence>
<evidence type="ECO:0000256" key="1">
    <source>
        <dbReference type="SAM" id="Phobius"/>
    </source>
</evidence>
<feature type="domain" description="Potassium channel" evidence="2">
    <location>
        <begin position="13"/>
        <end position="81"/>
    </location>
</feature>
<dbReference type="InterPro" id="IPR013099">
    <property type="entry name" value="K_chnl_dom"/>
</dbReference>
<protein>
    <recommendedName>
        <fullName evidence="2">Potassium channel domain-containing protein</fullName>
    </recommendedName>
</protein>